<organism evidence="3 4">
    <name type="scientific">Blastopirellula marina</name>
    <dbReference type="NCBI Taxonomy" id="124"/>
    <lineage>
        <taxon>Bacteria</taxon>
        <taxon>Pseudomonadati</taxon>
        <taxon>Planctomycetota</taxon>
        <taxon>Planctomycetia</taxon>
        <taxon>Pirellulales</taxon>
        <taxon>Pirellulaceae</taxon>
        <taxon>Blastopirellula</taxon>
    </lineage>
</organism>
<dbReference type="InterPro" id="IPR016187">
    <property type="entry name" value="CTDL_fold"/>
</dbReference>
<comment type="caution">
    <text evidence="3">The sequence shown here is derived from an EMBL/GenBank/DDBJ whole genome shotgun (WGS) entry which is preliminary data.</text>
</comment>
<evidence type="ECO:0000313" key="3">
    <source>
        <dbReference type="EMBL" id="PQO35265.1"/>
    </source>
</evidence>
<dbReference type="InterPro" id="IPR051043">
    <property type="entry name" value="Sulfatase_Mod_Factor_Kinase"/>
</dbReference>
<dbReference type="SUPFAM" id="SSF56436">
    <property type="entry name" value="C-type lectin-like"/>
    <property type="match status" value="1"/>
</dbReference>
<accession>A0A2S8FSW1</accession>
<name>A0A2S8FSW1_9BACT</name>
<dbReference type="InterPro" id="IPR005532">
    <property type="entry name" value="SUMF_dom"/>
</dbReference>
<dbReference type="AlphaFoldDB" id="A0A2S8FSW1"/>
<dbReference type="InterPro" id="IPR042095">
    <property type="entry name" value="SUMF_sf"/>
</dbReference>
<reference evidence="3 4" key="1">
    <citation type="submission" date="2018-02" db="EMBL/GenBank/DDBJ databases">
        <title>Comparative genomes isolates from brazilian mangrove.</title>
        <authorList>
            <person name="Araujo J.E."/>
            <person name="Taketani R.G."/>
            <person name="Silva M.C.P."/>
            <person name="Loureco M.V."/>
            <person name="Andreote F.D."/>
        </authorList>
    </citation>
    <scope>NUCLEOTIDE SEQUENCE [LARGE SCALE GENOMIC DNA]</scope>
    <source>
        <strain evidence="3 4">HEX-2 MGV</strain>
    </source>
</reference>
<dbReference type="Proteomes" id="UP000240009">
    <property type="component" value="Unassembled WGS sequence"/>
</dbReference>
<dbReference type="PANTHER" id="PTHR23150">
    <property type="entry name" value="SULFATASE MODIFYING FACTOR 1, 2"/>
    <property type="match status" value="1"/>
</dbReference>
<protein>
    <submittedName>
        <fullName evidence="3">Formylglycine-generating enzyme family protein</fullName>
    </submittedName>
</protein>
<evidence type="ECO:0000313" key="4">
    <source>
        <dbReference type="Proteomes" id="UP000240009"/>
    </source>
</evidence>
<dbReference type="Pfam" id="PF03781">
    <property type="entry name" value="FGE-sulfatase"/>
    <property type="match status" value="1"/>
</dbReference>
<gene>
    <name evidence="3" type="ORF">C5Y96_09500</name>
</gene>
<proteinExistence type="predicted"/>
<feature type="region of interest" description="Disordered" evidence="1">
    <location>
        <begin position="282"/>
        <end position="310"/>
    </location>
</feature>
<sequence length="352" mass="40484">MTRRALLLALTLLQLSLWQHQMRAEENKLQRNSLGMSMIHVSQGEFEMGMLDEHRLKLEHKASAYQREIHDYVEKPAFPVRLSHDYWIGQTEVTVSQFRTFVEATGYQTDAEKAGKAWVFQPNEKEPLDRFSLIEGANWKSPGFEQTDNHPATCISWHDAQAFCQWLSKQEGIAYRLPTEAEWEFACRAGTRTSYFCGEEPDSVYAVGNVADATLYALHPEDVLRQRTVRLEPGDGDGFAFTSPAKSFQANSWGIYDTHGNVWEWCQDKYSDRYYDDMLSEARKKGSRTQPEPIVDPQGPDNTPKHQHGDWRSLRGGSWYVAPLQCRSSVRAFAEAHDAFSYIGFRIVRQEE</sequence>
<dbReference type="Gene3D" id="3.90.1580.10">
    <property type="entry name" value="paralog of FGE (formylglycine-generating enzyme)"/>
    <property type="match status" value="1"/>
</dbReference>
<dbReference type="GO" id="GO:0120147">
    <property type="term" value="F:formylglycine-generating oxidase activity"/>
    <property type="evidence" value="ECO:0007669"/>
    <property type="project" value="TreeGrafter"/>
</dbReference>
<evidence type="ECO:0000256" key="1">
    <source>
        <dbReference type="SAM" id="MobiDB-lite"/>
    </source>
</evidence>
<dbReference type="PANTHER" id="PTHR23150:SF19">
    <property type="entry name" value="FORMYLGLYCINE-GENERATING ENZYME"/>
    <property type="match status" value="1"/>
</dbReference>
<dbReference type="EMBL" id="PUIA01000030">
    <property type="protein sequence ID" value="PQO35265.1"/>
    <property type="molecule type" value="Genomic_DNA"/>
</dbReference>
<evidence type="ECO:0000259" key="2">
    <source>
        <dbReference type="Pfam" id="PF03781"/>
    </source>
</evidence>
<feature type="domain" description="Sulfatase-modifying factor enzyme-like" evidence="2">
    <location>
        <begin position="37"/>
        <end position="349"/>
    </location>
</feature>